<feature type="transmembrane region" description="Helical" evidence="1">
    <location>
        <begin position="315"/>
        <end position="332"/>
    </location>
</feature>
<dbReference type="InterPro" id="IPR043128">
    <property type="entry name" value="Rev_trsase/Diguanyl_cyclase"/>
</dbReference>
<reference evidence="5" key="1">
    <citation type="submission" date="2011-07" db="EMBL/GenBank/DDBJ databases">
        <title>Complete genome sequence of Acetobacterium woodii.</title>
        <authorList>
            <person name="Poehlein A."/>
            <person name="Schmidt S."/>
            <person name="Kaster A.-K."/>
            <person name="Goenrich M."/>
            <person name="Vollmers J."/>
            <person name="Thuermer A."/>
            <person name="Gottschalk G."/>
            <person name="Thauer R.K."/>
            <person name="Daniel R."/>
            <person name="Mueller V."/>
        </authorList>
    </citation>
    <scope>NUCLEOTIDE SEQUENCE [LARGE SCALE GENOMIC DNA]</scope>
    <source>
        <strain evidence="5">ATCC 29683 / DSM 1030 / JCM 2381 / KCTC 1655 / WB1</strain>
    </source>
</reference>
<dbReference type="SUPFAM" id="SSF55073">
    <property type="entry name" value="Nucleotide cyclase"/>
    <property type="match status" value="1"/>
</dbReference>
<gene>
    <name evidence="4" type="ordered locus">Awo_c18210</name>
</gene>
<evidence type="ECO:0000313" key="4">
    <source>
        <dbReference type="EMBL" id="AFA48601.1"/>
    </source>
</evidence>
<dbReference type="AlphaFoldDB" id="H6LIM7"/>
<dbReference type="Gene3D" id="3.30.450.40">
    <property type="match status" value="1"/>
</dbReference>
<dbReference type="CDD" id="cd01949">
    <property type="entry name" value="GGDEF"/>
    <property type="match status" value="1"/>
</dbReference>
<feature type="transmembrane region" description="Helical" evidence="1">
    <location>
        <begin position="338"/>
        <end position="354"/>
    </location>
</feature>
<dbReference type="eggNOG" id="COG5001">
    <property type="taxonomic scope" value="Bacteria"/>
</dbReference>
<evidence type="ECO:0000259" key="3">
    <source>
        <dbReference type="PROSITE" id="PS50887"/>
    </source>
</evidence>
<dbReference type="InterPro" id="IPR000160">
    <property type="entry name" value="GGDEF_dom"/>
</dbReference>
<dbReference type="PANTHER" id="PTHR44757:SF2">
    <property type="entry name" value="BIOFILM ARCHITECTURE MAINTENANCE PROTEIN MBAA"/>
    <property type="match status" value="1"/>
</dbReference>
<keyword evidence="1" id="KW-0472">Membrane</keyword>
<dbReference type="InterPro" id="IPR001633">
    <property type="entry name" value="EAL_dom"/>
</dbReference>
<organism evidence="4 5">
    <name type="scientific">Acetobacterium woodii (strain ATCC 29683 / DSM 1030 / JCM 2381 / KCTC 1655 / WB1)</name>
    <dbReference type="NCBI Taxonomy" id="931626"/>
    <lineage>
        <taxon>Bacteria</taxon>
        <taxon>Bacillati</taxon>
        <taxon>Bacillota</taxon>
        <taxon>Clostridia</taxon>
        <taxon>Eubacteriales</taxon>
        <taxon>Eubacteriaceae</taxon>
        <taxon>Acetobacterium</taxon>
    </lineage>
</organism>
<dbReference type="SMART" id="SM00052">
    <property type="entry name" value="EAL"/>
    <property type="match status" value="1"/>
</dbReference>
<feature type="transmembrane region" description="Helical" evidence="1">
    <location>
        <begin position="71"/>
        <end position="90"/>
    </location>
</feature>
<feature type="transmembrane region" description="Helical" evidence="1">
    <location>
        <begin position="359"/>
        <end position="378"/>
    </location>
</feature>
<dbReference type="KEGG" id="awo:Awo_c18210"/>
<dbReference type="HOGENOM" id="CLU_000445_70_49_9"/>
<dbReference type="InterPro" id="IPR003018">
    <property type="entry name" value="GAF"/>
</dbReference>
<keyword evidence="1" id="KW-1133">Transmembrane helix</keyword>
<dbReference type="CDD" id="cd01948">
    <property type="entry name" value="EAL"/>
    <property type="match status" value="1"/>
</dbReference>
<keyword evidence="1" id="KW-0812">Transmembrane</keyword>
<dbReference type="Pfam" id="PF01590">
    <property type="entry name" value="GAF"/>
    <property type="match status" value="1"/>
</dbReference>
<feature type="domain" description="GGDEF" evidence="3">
    <location>
        <begin position="629"/>
        <end position="762"/>
    </location>
</feature>
<reference evidence="4 5" key="2">
    <citation type="journal article" date="2012" name="PLoS ONE">
        <title>An ancient pathway combining carbon dioxide fixation with the generation and utilization of a sodium ion gradient for ATP synthesis.</title>
        <authorList>
            <person name="Poehlein A."/>
            <person name="Schmidt S."/>
            <person name="Kaster A.K."/>
            <person name="Goenrich M."/>
            <person name="Vollmers J."/>
            <person name="Thurmer A."/>
            <person name="Bertsch J."/>
            <person name="Schuchmann K."/>
            <person name="Voigt B."/>
            <person name="Hecker M."/>
            <person name="Daniel R."/>
            <person name="Thauer R.K."/>
            <person name="Gottschalk G."/>
            <person name="Muller V."/>
        </authorList>
    </citation>
    <scope>NUCLEOTIDE SEQUENCE [LARGE SCALE GENOMIC DNA]</scope>
    <source>
        <strain evidence="5">ATCC 29683 / DSM 1030 / JCM 2381 / KCTC 1655 / WB1</strain>
    </source>
</reference>
<proteinExistence type="predicted"/>
<evidence type="ECO:0000313" key="5">
    <source>
        <dbReference type="Proteomes" id="UP000007177"/>
    </source>
</evidence>
<feature type="transmembrane region" description="Helical" evidence="1">
    <location>
        <begin position="213"/>
        <end position="234"/>
    </location>
</feature>
<feature type="transmembrane region" description="Helical" evidence="1">
    <location>
        <begin position="390"/>
        <end position="413"/>
    </location>
</feature>
<dbReference type="Pfam" id="PF00990">
    <property type="entry name" value="GGDEF"/>
    <property type="match status" value="1"/>
</dbReference>
<dbReference type="NCBIfam" id="TIGR00254">
    <property type="entry name" value="GGDEF"/>
    <property type="match status" value="1"/>
</dbReference>
<evidence type="ECO:0000259" key="2">
    <source>
        <dbReference type="PROSITE" id="PS50883"/>
    </source>
</evidence>
<evidence type="ECO:0000256" key="1">
    <source>
        <dbReference type="SAM" id="Phobius"/>
    </source>
</evidence>
<feature type="transmembrane region" description="Helical" evidence="1">
    <location>
        <begin position="283"/>
        <end position="303"/>
    </location>
</feature>
<dbReference type="eggNOG" id="COG2203">
    <property type="taxonomic scope" value="Bacteria"/>
</dbReference>
<dbReference type="EMBL" id="CP002987">
    <property type="protein sequence ID" value="AFA48601.1"/>
    <property type="molecule type" value="Genomic_DNA"/>
</dbReference>
<dbReference type="InterPro" id="IPR029787">
    <property type="entry name" value="Nucleotide_cyclase"/>
</dbReference>
<dbReference type="SMART" id="SM00065">
    <property type="entry name" value="GAF"/>
    <property type="match status" value="1"/>
</dbReference>
<dbReference type="InterPro" id="IPR029016">
    <property type="entry name" value="GAF-like_dom_sf"/>
</dbReference>
<feature type="transmembrane region" description="Helical" evidence="1">
    <location>
        <begin position="40"/>
        <end position="59"/>
    </location>
</feature>
<name>H6LIM7_ACEWD</name>
<dbReference type="STRING" id="931626.Awo_c18210"/>
<dbReference type="SUPFAM" id="SSF141868">
    <property type="entry name" value="EAL domain-like"/>
    <property type="match status" value="1"/>
</dbReference>
<dbReference type="PROSITE" id="PS50887">
    <property type="entry name" value="GGDEF"/>
    <property type="match status" value="1"/>
</dbReference>
<dbReference type="SMART" id="SM00267">
    <property type="entry name" value="GGDEF"/>
    <property type="match status" value="1"/>
</dbReference>
<dbReference type="RefSeq" id="WP_014356201.1">
    <property type="nucleotide sequence ID" value="NC_016894.1"/>
</dbReference>
<dbReference type="InterPro" id="IPR035919">
    <property type="entry name" value="EAL_sf"/>
</dbReference>
<dbReference type="Pfam" id="PF16927">
    <property type="entry name" value="HisKA_7TM"/>
    <property type="match status" value="1"/>
</dbReference>
<dbReference type="InterPro" id="IPR031621">
    <property type="entry name" value="HisKA_7TM"/>
</dbReference>
<keyword evidence="5" id="KW-1185">Reference proteome</keyword>
<dbReference type="Pfam" id="PF00563">
    <property type="entry name" value="EAL"/>
    <property type="match status" value="1"/>
</dbReference>
<dbReference type="Gene3D" id="3.20.20.450">
    <property type="entry name" value="EAL domain"/>
    <property type="match status" value="1"/>
</dbReference>
<sequence>MENISFLFSMLFFVFFIIYLFAGLYVFFNAPKEPINQISFALLIALSLWTFGFMIAISAPNYQICLFWRRFSALGWGTFFAILLHFSLLFTENKKFAKHKWLHLLIYLPAIVVVFAFAISHDLTQTLYVLLNTEWGWTNVAKNSGWDIFHMIYYVSYSLISIILIFRWALNKNDALTKKRTNVLIGSYLLVFILATITDSLSNAYLGMKIPQMAPIFMILPILIMFYNKTYFNLILSKSVEQENGIINVISIKKVYFYLSIAMVFGGILNFFTQFILSNETKLTEVLFLTGLLIVVGIAIQILQRINLPEKYRDYIIVCLLALLIPIVTLQFTKYGGVTVWAFPFVIIIAFLVFRERILLGIISISIISTQIVVWIVTPETYASVDGSDYILRISFFCIAICLCYYINNLFLIRMNETNKKMKLQTLVTQISSVCVGINQQNFQENIDYLLNASGEFFRVDRAYICLFDLENQTNSCIQEYCRPGCLAIQDFIQNIPINPHSWRMEKVLANEPFVVSDITILPEFINGELLLVENCVLKSQIIAPITSKERVIGFWGLETEVNIIDWQDDHLNFMKLIANILGDTLTRIDAEKELNFMAHYDDVTKLPNRNLFTNYVYFNIVKQEFSDKLLGVVFLDLDSFKTVNDTVGHGMGDELLYLVGEKLKKMLKKNDLVSRFSGDEFLIMITGLTSEEDVIQVAERLMHLFYEPFILKGQEFFMTASAGIALYPMDGKDPETLIMNADIAKFKAKENGRNQYLLCSSDLKGEVNRQNQLTNFLYRALEKGELFIEYQPQVHLVSGKITGVESLLRWRHPELGLISPGIIIPLAEQTSLINPIGEWVLETACQQNKKWQDMGLKPILMAVNISASQFKNPHFISQVEGVLQKTGLKPEYLEVEITESMAILEFSEIIRKLNGLKSIGVSIAIDDFGTEYSSLGRLKMLPLDRLKMDKQFIDGIGCNHKDQAIANAIIQLGKSLGLSVVAEGVEDEDQIAFLKTSQCDLIQGYYYYKPLSALAIEEILKKETK</sequence>
<dbReference type="Gene3D" id="3.30.70.270">
    <property type="match status" value="1"/>
</dbReference>
<dbReference type="PANTHER" id="PTHR44757">
    <property type="entry name" value="DIGUANYLATE CYCLASE DGCP"/>
    <property type="match status" value="1"/>
</dbReference>
<dbReference type="Proteomes" id="UP000007177">
    <property type="component" value="Chromosome"/>
</dbReference>
<dbReference type="SUPFAM" id="SSF55781">
    <property type="entry name" value="GAF domain-like"/>
    <property type="match status" value="1"/>
</dbReference>
<accession>H6LIM7</accession>
<protein>
    <submittedName>
        <fullName evidence="4">Signal transduction protein containing an EAL domain</fullName>
    </submittedName>
</protein>
<feature type="transmembrane region" description="Helical" evidence="1">
    <location>
        <begin position="102"/>
        <end position="120"/>
    </location>
</feature>
<feature type="transmembrane region" description="Helical" evidence="1">
    <location>
        <begin position="151"/>
        <end position="170"/>
    </location>
</feature>
<feature type="domain" description="EAL" evidence="2">
    <location>
        <begin position="771"/>
        <end position="1025"/>
    </location>
</feature>
<feature type="transmembrane region" description="Helical" evidence="1">
    <location>
        <begin position="255"/>
        <end position="277"/>
    </location>
</feature>
<feature type="transmembrane region" description="Helical" evidence="1">
    <location>
        <begin position="182"/>
        <end position="201"/>
    </location>
</feature>
<dbReference type="PROSITE" id="PS50883">
    <property type="entry name" value="EAL"/>
    <property type="match status" value="1"/>
</dbReference>
<feature type="transmembrane region" description="Helical" evidence="1">
    <location>
        <begin position="6"/>
        <end position="28"/>
    </location>
</feature>
<dbReference type="OrthoDB" id="9762141at2"/>
<dbReference type="InterPro" id="IPR052155">
    <property type="entry name" value="Biofilm_reg_signaling"/>
</dbReference>